<gene>
    <name evidence="1" type="ordered locus">DEHA2D08294g</name>
</gene>
<evidence type="ECO:0000313" key="2">
    <source>
        <dbReference type="Proteomes" id="UP000000599"/>
    </source>
</evidence>
<accession>Q6BSJ9</accession>
<proteinExistence type="predicted"/>
<reference evidence="1 2" key="1">
    <citation type="journal article" date="2004" name="Nature">
        <title>Genome evolution in yeasts.</title>
        <authorList>
            <consortium name="Genolevures"/>
            <person name="Dujon B."/>
            <person name="Sherman D."/>
            <person name="Fischer G."/>
            <person name="Durrens P."/>
            <person name="Casaregola S."/>
            <person name="Lafontaine I."/>
            <person name="de Montigny J."/>
            <person name="Marck C."/>
            <person name="Neuveglise C."/>
            <person name="Talla E."/>
            <person name="Goffard N."/>
            <person name="Frangeul L."/>
            <person name="Aigle M."/>
            <person name="Anthouard V."/>
            <person name="Babour A."/>
            <person name="Barbe V."/>
            <person name="Barnay S."/>
            <person name="Blanchin S."/>
            <person name="Beckerich J.M."/>
            <person name="Beyne E."/>
            <person name="Bleykasten C."/>
            <person name="Boisrame A."/>
            <person name="Boyer J."/>
            <person name="Cattolico L."/>
            <person name="Confanioleri F."/>
            <person name="de Daruvar A."/>
            <person name="Despons L."/>
            <person name="Fabre E."/>
            <person name="Fairhead C."/>
            <person name="Ferry-Dumazet H."/>
            <person name="Groppi A."/>
            <person name="Hantraye F."/>
            <person name="Hennequin C."/>
            <person name="Jauniaux N."/>
            <person name="Joyet P."/>
            <person name="Kachouri R."/>
            <person name="Kerrest A."/>
            <person name="Koszul R."/>
            <person name="Lemaire M."/>
            <person name="Lesur I."/>
            <person name="Ma L."/>
            <person name="Muller H."/>
            <person name="Nicaud J.M."/>
            <person name="Nikolski M."/>
            <person name="Oztas S."/>
            <person name="Ozier-Kalogeropoulos O."/>
            <person name="Pellenz S."/>
            <person name="Potier S."/>
            <person name="Richard G.F."/>
            <person name="Straub M.L."/>
            <person name="Suleau A."/>
            <person name="Swennene D."/>
            <person name="Tekaia F."/>
            <person name="Wesolowski-Louvel M."/>
            <person name="Westhof E."/>
            <person name="Wirth B."/>
            <person name="Zeniou-Meyer M."/>
            <person name="Zivanovic I."/>
            <person name="Bolotin-Fukuhara M."/>
            <person name="Thierry A."/>
            <person name="Bouchier C."/>
            <person name="Caudron B."/>
            <person name="Scarpelli C."/>
            <person name="Gaillardin C."/>
            <person name="Weissenbach J."/>
            <person name="Wincker P."/>
            <person name="Souciet J.L."/>
        </authorList>
    </citation>
    <scope>NUCLEOTIDE SEQUENCE [LARGE SCALE GENOMIC DNA]</scope>
    <source>
        <strain evidence="2">ATCC 36239 / CBS 767 / BCRC 21394 / JCM 1990 / NBRC 0083 / IGC 2968</strain>
    </source>
</reference>
<dbReference type="InParanoid" id="Q6BSJ9"/>
<evidence type="ECO:0000313" key="1">
    <source>
        <dbReference type="EMBL" id="CAG86967.1"/>
    </source>
</evidence>
<organism evidence="1 2">
    <name type="scientific">Debaryomyces hansenii (strain ATCC 36239 / CBS 767 / BCRC 21394 / JCM 1990 / NBRC 0083 / IGC 2968)</name>
    <name type="common">Yeast</name>
    <name type="synonym">Torulaspora hansenii</name>
    <dbReference type="NCBI Taxonomy" id="284592"/>
    <lineage>
        <taxon>Eukaryota</taxon>
        <taxon>Fungi</taxon>
        <taxon>Dikarya</taxon>
        <taxon>Ascomycota</taxon>
        <taxon>Saccharomycotina</taxon>
        <taxon>Pichiomycetes</taxon>
        <taxon>Debaryomycetaceae</taxon>
        <taxon>Debaryomyces</taxon>
    </lineage>
</organism>
<protein>
    <submittedName>
        <fullName evidence="1">DEHA2D08294p</fullName>
    </submittedName>
</protein>
<dbReference type="EMBL" id="CR382136">
    <property type="protein sequence ID" value="CAG86967.1"/>
    <property type="molecule type" value="Genomic_DNA"/>
</dbReference>
<dbReference type="VEuPathDB" id="FungiDB:DEHA2D08294g"/>
<dbReference type="HOGENOM" id="CLU_2049634_0_0_1"/>
<sequence length="120" mass="14314">MLLVFKHIDVDIDEKEILKIMEDSHNNSDLGVEFDKSENVKLIEYNDDLDIKCYIFENVSYGYYIIYNKYRTIRLNFSNSSFCEHCILDSFKSKAILDCMYLHDKVQNHMNSKDHRKCVV</sequence>
<dbReference type="AlphaFoldDB" id="Q6BSJ9"/>
<name>Q6BSJ9_DEBHA</name>
<keyword evidence="2" id="KW-1185">Reference proteome</keyword>
<dbReference type="KEGG" id="dha:DEHA2D08294g"/>
<dbReference type="GeneID" id="2901772"/>
<dbReference type="Proteomes" id="UP000000599">
    <property type="component" value="Chromosome D"/>
</dbReference>
<dbReference type="RefSeq" id="XP_458821.1">
    <property type="nucleotide sequence ID" value="XM_458821.1"/>
</dbReference>